<proteinExistence type="predicted"/>
<comment type="caution">
    <text evidence="2">The sequence shown here is derived from an EMBL/GenBank/DDBJ whole genome shotgun (WGS) entry which is preliminary data.</text>
</comment>
<protein>
    <submittedName>
        <fullName evidence="2">Glyoxalase</fullName>
    </submittedName>
</protein>
<feature type="domain" description="VOC" evidence="1">
    <location>
        <begin position="3"/>
        <end position="125"/>
    </location>
</feature>
<dbReference type="Proteomes" id="UP000247892">
    <property type="component" value="Unassembled WGS sequence"/>
</dbReference>
<dbReference type="SUPFAM" id="SSF54593">
    <property type="entry name" value="Glyoxalase/Bleomycin resistance protein/Dihydroxybiphenyl dioxygenase"/>
    <property type="match status" value="1"/>
</dbReference>
<organism evidence="2 3">
    <name type="scientific">Prauserella flavalba</name>
    <dbReference type="NCBI Taxonomy" id="1477506"/>
    <lineage>
        <taxon>Bacteria</taxon>
        <taxon>Bacillati</taxon>
        <taxon>Actinomycetota</taxon>
        <taxon>Actinomycetes</taxon>
        <taxon>Pseudonocardiales</taxon>
        <taxon>Pseudonocardiaceae</taxon>
        <taxon>Prauserella</taxon>
    </lineage>
</organism>
<evidence type="ECO:0000313" key="2">
    <source>
        <dbReference type="EMBL" id="PXY20105.1"/>
    </source>
</evidence>
<dbReference type="PROSITE" id="PS51819">
    <property type="entry name" value="VOC"/>
    <property type="match status" value="1"/>
</dbReference>
<dbReference type="OrthoDB" id="9804907at2"/>
<dbReference type="RefSeq" id="WP_110343181.1">
    <property type="nucleotide sequence ID" value="NZ_JBHVKT010000033.1"/>
</dbReference>
<dbReference type="InterPro" id="IPR037523">
    <property type="entry name" value="VOC_core"/>
</dbReference>
<name>A0A318LBU0_9PSEU</name>
<dbReference type="Gene3D" id="3.10.180.10">
    <property type="entry name" value="2,3-Dihydroxybiphenyl 1,2-Dioxygenase, domain 1"/>
    <property type="match status" value="1"/>
</dbReference>
<reference evidence="2 3" key="1">
    <citation type="submission" date="2016-07" db="EMBL/GenBank/DDBJ databases">
        <title>Draft genome sequence of Prauserella sp. YIM 121212, isolated from alkaline soil.</title>
        <authorList>
            <person name="Ruckert C."/>
            <person name="Albersmeier A."/>
            <person name="Jiang C.-L."/>
            <person name="Jiang Y."/>
            <person name="Kalinowski J."/>
            <person name="Schneider O."/>
            <person name="Winkler A."/>
            <person name="Zotchev S.B."/>
        </authorList>
    </citation>
    <scope>NUCLEOTIDE SEQUENCE [LARGE SCALE GENOMIC DNA]</scope>
    <source>
        <strain evidence="2 3">YIM 121212</strain>
    </source>
</reference>
<dbReference type="EMBL" id="MASU01000017">
    <property type="protein sequence ID" value="PXY20105.1"/>
    <property type="molecule type" value="Genomic_DNA"/>
</dbReference>
<sequence>MLTTSQITALLPVTDVERAGRFYAESLGLKRTGTGPDGSVYFAAGAGDVLALRPMPEGTQSEHTALSFEVTDLPAEIKELEGHGVRFDDFDSNDLRTVDHIATMGDERAAWFHDSEGNVLCLHEVLTS</sequence>
<dbReference type="Pfam" id="PF18029">
    <property type="entry name" value="Glyoxalase_6"/>
    <property type="match status" value="1"/>
</dbReference>
<dbReference type="InterPro" id="IPR029068">
    <property type="entry name" value="Glyas_Bleomycin-R_OHBP_Dase"/>
</dbReference>
<accession>A0A318LBU0</accession>
<evidence type="ECO:0000259" key="1">
    <source>
        <dbReference type="PROSITE" id="PS51819"/>
    </source>
</evidence>
<dbReference type="AlphaFoldDB" id="A0A318LBU0"/>
<keyword evidence="3" id="KW-1185">Reference proteome</keyword>
<evidence type="ECO:0000313" key="3">
    <source>
        <dbReference type="Proteomes" id="UP000247892"/>
    </source>
</evidence>
<dbReference type="InterPro" id="IPR041581">
    <property type="entry name" value="Glyoxalase_6"/>
</dbReference>
<gene>
    <name evidence="2" type="ORF">BA062_33115</name>
</gene>